<sequence length="252" mass="28581">MLHLNRDEKHQLESQVMMQLFIQRKTTLMFVIRDRTRAMVATARCEEISNEKLLRLLLRMGIHSSRVSFAKLPIAVEFQKPSDPQEMTNSVDDLDELQKQPKALNADLTVAAMVVGLLGVLGCCCGIFWMSFGGAFGEEGHGGDGGSQVYGLRLHDLRVRRWRLVLGVRQLAWWIVVVVCCCCLLGRWWPFWVGGSGSGGGGLFMRRRLLWFEGFRATSFISGLVAHWVCTYFDLVSDWFLANRLVLGLKRL</sequence>
<keyword evidence="2" id="KW-1185">Reference proteome</keyword>
<name>A0ACB7YYL8_9ERIC</name>
<comment type="caution">
    <text evidence="1">The sequence shown here is derived from an EMBL/GenBank/DDBJ whole genome shotgun (WGS) entry which is preliminary data.</text>
</comment>
<protein>
    <submittedName>
        <fullName evidence="1">Uncharacterized protein</fullName>
    </submittedName>
</protein>
<organism evidence="1 2">
    <name type="scientific">Vaccinium darrowii</name>
    <dbReference type="NCBI Taxonomy" id="229202"/>
    <lineage>
        <taxon>Eukaryota</taxon>
        <taxon>Viridiplantae</taxon>
        <taxon>Streptophyta</taxon>
        <taxon>Embryophyta</taxon>
        <taxon>Tracheophyta</taxon>
        <taxon>Spermatophyta</taxon>
        <taxon>Magnoliopsida</taxon>
        <taxon>eudicotyledons</taxon>
        <taxon>Gunneridae</taxon>
        <taxon>Pentapetalae</taxon>
        <taxon>asterids</taxon>
        <taxon>Ericales</taxon>
        <taxon>Ericaceae</taxon>
        <taxon>Vaccinioideae</taxon>
        <taxon>Vaccinieae</taxon>
        <taxon>Vaccinium</taxon>
    </lineage>
</organism>
<proteinExistence type="predicted"/>
<accession>A0ACB7YYL8</accession>
<evidence type="ECO:0000313" key="2">
    <source>
        <dbReference type="Proteomes" id="UP000828048"/>
    </source>
</evidence>
<dbReference type="EMBL" id="CM037153">
    <property type="protein sequence ID" value="KAH7858616.1"/>
    <property type="molecule type" value="Genomic_DNA"/>
</dbReference>
<dbReference type="Proteomes" id="UP000828048">
    <property type="component" value="Chromosome 3"/>
</dbReference>
<gene>
    <name evidence="1" type="ORF">Vadar_025916</name>
</gene>
<reference evidence="1 2" key="1">
    <citation type="journal article" date="2021" name="Hortic Res">
        <title>High-quality reference genome and annotation aids understanding of berry development for evergreen blueberry (Vaccinium darrowii).</title>
        <authorList>
            <person name="Yu J."/>
            <person name="Hulse-Kemp A.M."/>
            <person name="Babiker E."/>
            <person name="Staton M."/>
        </authorList>
    </citation>
    <scope>NUCLEOTIDE SEQUENCE [LARGE SCALE GENOMIC DNA]</scope>
    <source>
        <strain evidence="2">cv. NJ 8807/NJ 8810</strain>
        <tissue evidence="1">Young leaf</tissue>
    </source>
</reference>
<evidence type="ECO:0000313" key="1">
    <source>
        <dbReference type="EMBL" id="KAH7858616.1"/>
    </source>
</evidence>